<evidence type="ECO:0000256" key="3">
    <source>
        <dbReference type="ARBA" id="ARBA00022801"/>
    </source>
</evidence>
<dbReference type="PROSITE" id="PS51195">
    <property type="entry name" value="Q_MOTIF"/>
    <property type="match status" value="1"/>
</dbReference>
<accession>A0A699KAQ3</accession>
<dbReference type="InterPro" id="IPR011545">
    <property type="entry name" value="DEAD/DEAH_box_helicase_dom"/>
</dbReference>
<dbReference type="PANTHER" id="PTHR47959">
    <property type="entry name" value="ATP-DEPENDENT RNA HELICASE RHLE-RELATED"/>
    <property type="match status" value="1"/>
</dbReference>
<dbReference type="Pfam" id="PF00270">
    <property type="entry name" value="DEAD"/>
    <property type="match status" value="1"/>
</dbReference>
<comment type="similarity">
    <text evidence="7">Belongs to the DEAD box helicase family. DDX52/ROK1 subfamily.</text>
</comment>
<dbReference type="GO" id="GO:0003723">
    <property type="term" value="F:RNA binding"/>
    <property type="evidence" value="ECO:0007669"/>
    <property type="project" value="UniProtKB-KW"/>
</dbReference>
<feature type="non-terminal residue" evidence="13">
    <location>
        <position position="191"/>
    </location>
</feature>
<dbReference type="InterPro" id="IPR014014">
    <property type="entry name" value="RNA_helicase_DEAD_Q_motif"/>
</dbReference>
<feature type="short sequence motif" description="Q motif" evidence="9">
    <location>
        <begin position="103"/>
        <end position="131"/>
    </location>
</feature>
<sequence>EKKESNDPEETVLQIKTTEAEPAPKPQKKRKRKRNVSDPVEGFNVFNSSKTEPVLEENEETELASQRKKEFNRQMERDAIFRKQHNIHTSGTNITSPLQDFSELRSRYECKPYILRNLAELKIKEPTPIQMQAIPILLSGRDVFACAPTGSGKTLAFVCPMLMKLKRASKDGVRAVILCPTRELASQTYRE</sequence>
<keyword evidence="3" id="KW-0378">Hydrolase</keyword>
<dbReference type="InterPro" id="IPR050079">
    <property type="entry name" value="DEAD_box_RNA_helicase"/>
</dbReference>
<protein>
    <recommendedName>
        <fullName evidence="1">RNA helicase</fullName>
        <ecNumber evidence="1">3.6.4.13</ecNumber>
    </recommendedName>
</protein>
<dbReference type="InterPro" id="IPR014001">
    <property type="entry name" value="Helicase_ATP-bd"/>
</dbReference>
<evidence type="ECO:0000256" key="7">
    <source>
        <dbReference type="ARBA" id="ARBA00024355"/>
    </source>
</evidence>
<dbReference type="GO" id="GO:0016787">
    <property type="term" value="F:hydrolase activity"/>
    <property type="evidence" value="ECO:0007669"/>
    <property type="project" value="UniProtKB-KW"/>
</dbReference>
<dbReference type="PANTHER" id="PTHR47959:SF15">
    <property type="entry name" value="RNA HELICASE"/>
    <property type="match status" value="1"/>
</dbReference>
<feature type="domain" description="DEAD-box RNA helicase Q" evidence="12">
    <location>
        <begin position="103"/>
        <end position="131"/>
    </location>
</feature>
<organism evidence="13">
    <name type="scientific">Tanacetum cinerariifolium</name>
    <name type="common">Dalmatian daisy</name>
    <name type="synonym">Chrysanthemum cinerariifolium</name>
    <dbReference type="NCBI Taxonomy" id="118510"/>
    <lineage>
        <taxon>Eukaryota</taxon>
        <taxon>Viridiplantae</taxon>
        <taxon>Streptophyta</taxon>
        <taxon>Embryophyta</taxon>
        <taxon>Tracheophyta</taxon>
        <taxon>Spermatophyta</taxon>
        <taxon>Magnoliopsida</taxon>
        <taxon>eudicotyledons</taxon>
        <taxon>Gunneridae</taxon>
        <taxon>Pentapetalae</taxon>
        <taxon>asterids</taxon>
        <taxon>campanulids</taxon>
        <taxon>Asterales</taxon>
        <taxon>Asteraceae</taxon>
        <taxon>Asteroideae</taxon>
        <taxon>Anthemideae</taxon>
        <taxon>Anthemidinae</taxon>
        <taxon>Tanacetum</taxon>
    </lineage>
</organism>
<feature type="domain" description="Helicase ATP-binding" evidence="11">
    <location>
        <begin position="134"/>
        <end position="191"/>
    </location>
</feature>
<feature type="non-terminal residue" evidence="13">
    <location>
        <position position="1"/>
    </location>
</feature>
<evidence type="ECO:0000256" key="2">
    <source>
        <dbReference type="ARBA" id="ARBA00022741"/>
    </source>
</evidence>
<evidence type="ECO:0000313" key="13">
    <source>
        <dbReference type="EMBL" id="GFA79591.1"/>
    </source>
</evidence>
<dbReference type="EMBL" id="BKCJ010489477">
    <property type="protein sequence ID" value="GFA79591.1"/>
    <property type="molecule type" value="Genomic_DNA"/>
</dbReference>
<evidence type="ECO:0000259" key="12">
    <source>
        <dbReference type="PROSITE" id="PS51195"/>
    </source>
</evidence>
<dbReference type="GO" id="GO:0003724">
    <property type="term" value="F:RNA helicase activity"/>
    <property type="evidence" value="ECO:0007669"/>
    <property type="project" value="UniProtKB-EC"/>
</dbReference>
<evidence type="ECO:0000256" key="8">
    <source>
        <dbReference type="ARBA" id="ARBA00047984"/>
    </source>
</evidence>
<dbReference type="AlphaFoldDB" id="A0A699KAQ3"/>
<keyword evidence="2" id="KW-0547">Nucleotide-binding</keyword>
<feature type="region of interest" description="Disordered" evidence="10">
    <location>
        <begin position="1"/>
        <end position="54"/>
    </location>
</feature>
<comment type="caution">
    <text evidence="13">The sequence shown here is derived from an EMBL/GenBank/DDBJ whole genome shotgun (WGS) entry which is preliminary data.</text>
</comment>
<evidence type="ECO:0000256" key="5">
    <source>
        <dbReference type="ARBA" id="ARBA00022840"/>
    </source>
</evidence>
<dbReference type="GO" id="GO:0005524">
    <property type="term" value="F:ATP binding"/>
    <property type="evidence" value="ECO:0007669"/>
    <property type="project" value="UniProtKB-KW"/>
</dbReference>
<dbReference type="EC" id="3.6.4.13" evidence="1"/>
<keyword evidence="6" id="KW-0694">RNA-binding</keyword>
<evidence type="ECO:0000256" key="6">
    <source>
        <dbReference type="ARBA" id="ARBA00022884"/>
    </source>
</evidence>
<keyword evidence="4 13" id="KW-0347">Helicase</keyword>
<dbReference type="GO" id="GO:0005829">
    <property type="term" value="C:cytosol"/>
    <property type="evidence" value="ECO:0007669"/>
    <property type="project" value="TreeGrafter"/>
</dbReference>
<keyword evidence="5" id="KW-0067">ATP-binding</keyword>
<dbReference type="InterPro" id="IPR027417">
    <property type="entry name" value="P-loop_NTPase"/>
</dbReference>
<evidence type="ECO:0000256" key="1">
    <source>
        <dbReference type="ARBA" id="ARBA00012552"/>
    </source>
</evidence>
<evidence type="ECO:0000259" key="11">
    <source>
        <dbReference type="PROSITE" id="PS51192"/>
    </source>
</evidence>
<evidence type="ECO:0000256" key="9">
    <source>
        <dbReference type="PROSITE-ProRule" id="PRU00552"/>
    </source>
</evidence>
<name>A0A699KAQ3_TANCI</name>
<proteinExistence type="inferred from homology"/>
<comment type="catalytic activity">
    <reaction evidence="8">
        <text>ATP + H2O = ADP + phosphate + H(+)</text>
        <dbReference type="Rhea" id="RHEA:13065"/>
        <dbReference type="ChEBI" id="CHEBI:15377"/>
        <dbReference type="ChEBI" id="CHEBI:15378"/>
        <dbReference type="ChEBI" id="CHEBI:30616"/>
        <dbReference type="ChEBI" id="CHEBI:43474"/>
        <dbReference type="ChEBI" id="CHEBI:456216"/>
        <dbReference type="EC" id="3.6.4.13"/>
    </reaction>
</comment>
<dbReference type="PROSITE" id="PS51192">
    <property type="entry name" value="HELICASE_ATP_BIND_1"/>
    <property type="match status" value="1"/>
</dbReference>
<evidence type="ECO:0000256" key="10">
    <source>
        <dbReference type="SAM" id="MobiDB-lite"/>
    </source>
</evidence>
<reference evidence="13" key="1">
    <citation type="journal article" date="2019" name="Sci. Rep.">
        <title>Draft genome of Tanacetum cinerariifolium, the natural source of mosquito coil.</title>
        <authorList>
            <person name="Yamashiro T."/>
            <person name="Shiraishi A."/>
            <person name="Satake H."/>
            <person name="Nakayama K."/>
        </authorList>
    </citation>
    <scope>NUCLEOTIDE SEQUENCE</scope>
</reference>
<dbReference type="Gene3D" id="3.40.50.300">
    <property type="entry name" value="P-loop containing nucleotide triphosphate hydrolases"/>
    <property type="match status" value="1"/>
</dbReference>
<evidence type="ECO:0000256" key="4">
    <source>
        <dbReference type="ARBA" id="ARBA00022806"/>
    </source>
</evidence>
<gene>
    <name evidence="13" type="ORF">Tci_651563</name>
</gene>
<dbReference type="SUPFAM" id="SSF52540">
    <property type="entry name" value="P-loop containing nucleoside triphosphate hydrolases"/>
    <property type="match status" value="1"/>
</dbReference>